<name>A0AAV9JCK2_9PEZI</name>
<organism evidence="2 3">
    <name type="scientific">Oleoguttula mirabilis</name>
    <dbReference type="NCBI Taxonomy" id="1507867"/>
    <lineage>
        <taxon>Eukaryota</taxon>
        <taxon>Fungi</taxon>
        <taxon>Dikarya</taxon>
        <taxon>Ascomycota</taxon>
        <taxon>Pezizomycotina</taxon>
        <taxon>Dothideomycetes</taxon>
        <taxon>Dothideomycetidae</taxon>
        <taxon>Mycosphaerellales</taxon>
        <taxon>Teratosphaeriaceae</taxon>
        <taxon>Oleoguttula</taxon>
    </lineage>
</organism>
<gene>
    <name evidence="2" type="ORF">LTR36_006990</name>
</gene>
<evidence type="ECO:0000259" key="1">
    <source>
        <dbReference type="Pfam" id="PF00646"/>
    </source>
</evidence>
<proteinExistence type="predicted"/>
<dbReference type="CDD" id="cd09917">
    <property type="entry name" value="F-box_SF"/>
    <property type="match status" value="1"/>
</dbReference>
<dbReference type="InterPro" id="IPR036047">
    <property type="entry name" value="F-box-like_dom_sf"/>
</dbReference>
<feature type="domain" description="F-box" evidence="1">
    <location>
        <begin position="12"/>
        <end position="43"/>
    </location>
</feature>
<comment type="caution">
    <text evidence="2">The sequence shown here is derived from an EMBL/GenBank/DDBJ whole genome shotgun (WGS) entry which is preliminary data.</text>
</comment>
<dbReference type="EMBL" id="JAVFHQ010000044">
    <property type="protein sequence ID" value="KAK4542143.1"/>
    <property type="molecule type" value="Genomic_DNA"/>
</dbReference>
<dbReference type="Pfam" id="PF00646">
    <property type="entry name" value="F-box"/>
    <property type="match status" value="1"/>
</dbReference>
<protein>
    <recommendedName>
        <fullName evidence="1">F-box domain-containing protein</fullName>
    </recommendedName>
</protein>
<sequence>MTATSAVFGTAELLDLILFQLPTTDLVRASGVSREWRDALKTTSMKQKLFLSPVATSPISLRWVRKQNESLTGFEDADELYGTRITSDFSLQKGGLGARQPPQVIKLHPLLERYNDKELYRDVELGFWVRDLLKYEALGQWSETFISQPPVRGMSFSLLACGASFEHKLVLQDDGGLKLRRIQEAIQSGLKKLEESLAAQYADPQGPEVLSQRKLAGYDGYLGWAHGSLGDSLRKWGESAPGLAVCTIRDCIADVSDRVTSAVTE</sequence>
<dbReference type="InterPro" id="IPR001810">
    <property type="entry name" value="F-box_dom"/>
</dbReference>
<dbReference type="SUPFAM" id="SSF81383">
    <property type="entry name" value="F-box domain"/>
    <property type="match status" value="1"/>
</dbReference>
<evidence type="ECO:0000313" key="3">
    <source>
        <dbReference type="Proteomes" id="UP001324427"/>
    </source>
</evidence>
<keyword evidence="3" id="KW-1185">Reference proteome</keyword>
<dbReference type="Proteomes" id="UP001324427">
    <property type="component" value="Unassembled WGS sequence"/>
</dbReference>
<dbReference type="AlphaFoldDB" id="A0AAV9JCK2"/>
<accession>A0AAV9JCK2</accession>
<evidence type="ECO:0000313" key="2">
    <source>
        <dbReference type="EMBL" id="KAK4542143.1"/>
    </source>
</evidence>
<reference evidence="2 3" key="1">
    <citation type="submission" date="2021-11" db="EMBL/GenBank/DDBJ databases">
        <title>Black yeast isolated from Biological Soil Crust.</title>
        <authorList>
            <person name="Kurbessoian T."/>
        </authorList>
    </citation>
    <scope>NUCLEOTIDE SEQUENCE [LARGE SCALE GENOMIC DNA]</scope>
    <source>
        <strain evidence="2 3">CCFEE 5522</strain>
    </source>
</reference>